<dbReference type="AlphaFoldDB" id="A0A8H7W0Q6"/>
<dbReference type="EMBL" id="JAFJYH010000574">
    <property type="protein sequence ID" value="KAG4410847.1"/>
    <property type="molecule type" value="Genomic_DNA"/>
</dbReference>
<dbReference type="PANTHER" id="PTHR35392">
    <property type="entry name" value="ZN(II)2CYS6 TRANSCRIPTION FACTOR (EUROFUNG)-RELATED-RELATED"/>
    <property type="match status" value="1"/>
</dbReference>
<dbReference type="PANTHER" id="PTHR35392:SF5">
    <property type="entry name" value="ZN(2)-C6 FUNGAL-TYPE DOMAIN-CONTAINING PROTEIN"/>
    <property type="match status" value="1"/>
</dbReference>
<gene>
    <name evidence="2" type="ORF">IFR04_016018</name>
</gene>
<organism evidence="2 3">
    <name type="scientific">Cadophora malorum</name>
    <dbReference type="NCBI Taxonomy" id="108018"/>
    <lineage>
        <taxon>Eukaryota</taxon>
        <taxon>Fungi</taxon>
        <taxon>Dikarya</taxon>
        <taxon>Ascomycota</taxon>
        <taxon>Pezizomycotina</taxon>
        <taxon>Leotiomycetes</taxon>
        <taxon>Helotiales</taxon>
        <taxon>Ploettnerulaceae</taxon>
        <taxon>Cadophora</taxon>
    </lineage>
</organism>
<sequence>MSPSYDFGSVFAQQSMEMPLQETTNEDFIMQDYMVDAPASVPMRGPMSQSLSPSWMEVEESSPSVLVEECTNSQVMVYHARAKDQRKRTYSGNSHPASIEEHDIDLVLYPTPDADPPTSAQEPWIHGAGFEVDKEAMANDFKHDPKYLLDTMWSAEPRIVEDPYQVYGVSKGEPAYQEMQNYAYQSVIQTQPSIVHTRAVKHHSDSPWSPVDPQVTGWSPGFAAFLPSPGPQGENDSQGSSSRASSEPNSPKLSKSRVEKSRASKKTGGKPTKPKTKTKAKELTWEHAAICKDGLRFVSENREDEEKRTGVRSGKLDPDVAEKAKRMRKIKACWKCWIQKVPCSEGATCDRCQKLAQFSPSADQLCCRTGFVDYAEIFFPAYLHAHLKKSKIEDLISDYTNGFRNNTIDVELSTGAAFNRHPLKLHTNEFRPKTDELLRQSRLTTGIDNQNSELVERDSVPIGILGLSEPDMKKLLKRHIEDMIASPQYAGQVSAVNSSPIVFKLLQAMQKYAKKVPIVKDALALHAMHYFMGSLLTFTPSSVESIYRRLGRQPNRSETFHSSRLLSRQVKYITHKLHRETTAVVLESLEKSLRGRTKDYWGPSFCAILVLCLCMENLQTAADTLVVCDMQKTRGREGFVRAQSQDACELLEDLPFAQCNRLLHDIYRSHKEGNGGAREAGFNPLRAQYNGEETGLDGKANDMAHEVYGVMFNNWKEMIELAGRGPLVGTDENVHPGDIRPHNTGRLVSKFLKSFLPDA</sequence>
<dbReference type="Proteomes" id="UP000664132">
    <property type="component" value="Unassembled WGS sequence"/>
</dbReference>
<accession>A0A8H7W0Q6</accession>
<name>A0A8H7W0Q6_9HELO</name>
<feature type="compositionally biased region" description="Basic residues" evidence="1">
    <location>
        <begin position="263"/>
        <end position="278"/>
    </location>
</feature>
<comment type="caution">
    <text evidence="2">The sequence shown here is derived from an EMBL/GenBank/DDBJ whole genome shotgun (WGS) entry which is preliminary data.</text>
</comment>
<keyword evidence="3" id="KW-1185">Reference proteome</keyword>
<dbReference type="OrthoDB" id="4226666at2759"/>
<evidence type="ECO:0000313" key="2">
    <source>
        <dbReference type="EMBL" id="KAG4410847.1"/>
    </source>
</evidence>
<proteinExistence type="predicted"/>
<feature type="compositionally biased region" description="Low complexity" evidence="1">
    <location>
        <begin position="240"/>
        <end position="250"/>
    </location>
</feature>
<evidence type="ECO:0000313" key="3">
    <source>
        <dbReference type="Proteomes" id="UP000664132"/>
    </source>
</evidence>
<dbReference type="InterPro" id="IPR052973">
    <property type="entry name" value="Fungal_sec-metab_reg_TF"/>
</dbReference>
<protein>
    <submittedName>
        <fullName evidence="2">Uncharacterized protein</fullName>
    </submittedName>
</protein>
<reference evidence="2" key="1">
    <citation type="submission" date="2021-02" db="EMBL/GenBank/DDBJ databases">
        <title>Genome sequence Cadophora malorum strain M34.</title>
        <authorList>
            <person name="Stefanovic E."/>
            <person name="Vu D."/>
            <person name="Scully C."/>
            <person name="Dijksterhuis J."/>
            <person name="Roader J."/>
            <person name="Houbraken J."/>
        </authorList>
    </citation>
    <scope>NUCLEOTIDE SEQUENCE</scope>
    <source>
        <strain evidence="2">M34</strain>
    </source>
</reference>
<evidence type="ECO:0000256" key="1">
    <source>
        <dbReference type="SAM" id="MobiDB-lite"/>
    </source>
</evidence>
<feature type="region of interest" description="Disordered" evidence="1">
    <location>
        <begin position="219"/>
        <end position="281"/>
    </location>
</feature>